<sequence>MRFNPSHFSLVKCLTVWMGMKCDDCYSRLCNIKEHLQVLSEITVRIYRIGKCHYVNREVIN</sequence>
<dbReference type="AlphaFoldDB" id="A0A0E9Q246"/>
<evidence type="ECO:0000313" key="1">
    <source>
        <dbReference type="EMBL" id="JAH10597.1"/>
    </source>
</evidence>
<reference evidence="1" key="1">
    <citation type="submission" date="2014-11" db="EMBL/GenBank/DDBJ databases">
        <authorList>
            <person name="Amaro Gonzalez C."/>
        </authorList>
    </citation>
    <scope>NUCLEOTIDE SEQUENCE</scope>
</reference>
<accession>A0A0E9Q246</accession>
<proteinExistence type="predicted"/>
<organism evidence="1">
    <name type="scientific">Anguilla anguilla</name>
    <name type="common">European freshwater eel</name>
    <name type="synonym">Muraena anguilla</name>
    <dbReference type="NCBI Taxonomy" id="7936"/>
    <lineage>
        <taxon>Eukaryota</taxon>
        <taxon>Metazoa</taxon>
        <taxon>Chordata</taxon>
        <taxon>Craniata</taxon>
        <taxon>Vertebrata</taxon>
        <taxon>Euteleostomi</taxon>
        <taxon>Actinopterygii</taxon>
        <taxon>Neopterygii</taxon>
        <taxon>Teleostei</taxon>
        <taxon>Anguilliformes</taxon>
        <taxon>Anguillidae</taxon>
        <taxon>Anguilla</taxon>
    </lineage>
</organism>
<reference evidence="1" key="2">
    <citation type="journal article" date="2015" name="Fish Shellfish Immunol.">
        <title>Early steps in the European eel (Anguilla anguilla)-Vibrio vulnificus interaction in the gills: Role of the RtxA13 toxin.</title>
        <authorList>
            <person name="Callol A."/>
            <person name="Pajuelo D."/>
            <person name="Ebbesson L."/>
            <person name="Teles M."/>
            <person name="MacKenzie S."/>
            <person name="Amaro C."/>
        </authorList>
    </citation>
    <scope>NUCLEOTIDE SEQUENCE</scope>
</reference>
<dbReference type="EMBL" id="GBXM01097980">
    <property type="protein sequence ID" value="JAH10597.1"/>
    <property type="molecule type" value="Transcribed_RNA"/>
</dbReference>
<name>A0A0E9Q246_ANGAN</name>
<protein>
    <submittedName>
        <fullName evidence="1">Uncharacterized protein</fullName>
    </submittedName>
</protein>